<feature type="domain" description="Adenylosuccinate lyase C-terminal" evidence="4">
    <location>
        <begin position="361"/>
        <end position="445"/>
    </location>
</feature>
<keyword evidence="3" id="KW-0658">Purine biosynthesis</keyword>
<evidence type="ECO:0000313" key="5">
    <source>
        <dbReference type="EMBL" id="NBR94417.1"/>
    </source>
</evidence>
<dbReference type="Gene3D" id="1.10.275.60">
    <property type="match status" value="1"/>
</dbReference>
<dbReference type="InterPro" id="IPR020557">
    <property type="entry name" value="Fumarate_lyase_CS"/>
</dbReference>
<name>A0A965GF04_9PROT</name>
<gene>
    <name evidence="5" type="ORF">EBT44_06310</name>
</gene>
<comment type="catalytic activity">
    <reaction evidence="3">
        <text>N(6)-(1,2-dicarboxyethyl)-AMP = fumarate + AMP</text>
        <dbReference type="Rhea" id="RHEA:16853"/>
        <dbReference type="ChEBI" id="CHEBI:29806"/>
        <dbReference type="ChEBI" id="CHEBI:57567"/>
        <dbReference type="ChEBI" id="CHEBI:456215"/>
        <dbReference type="EC" id="4.3.2.2"/>
    </reaction>
</comment>
<evidence type="ECO:0000256" key="3">
    <source>
        <dbReference type="RuleBase" id="RU361172"/>
    </source>
</evidence>
<dbReference type="PANTHER" id="PTHR43172">
    <property type="entry name" value="ADENYLOSUCCINATE LYASE"/>
    <property type="match status" value="1"/>
</dbReference>
<sequence length="467" mass="51554">MSILAQRYASQAMREVFGPEQKIIAERKLWVAVARMQESLGHTISPEVIADYEKVISHVDLKSIDEREKVTRHDVKARIEEFNALAGHQAIHAGMTSRDLTENIEAMQIRDGLKIVHFKVISLLASLADKATTYIDCAITGRSHNVPAQITTVGKRFASVAEELLYGYERLVSLQSRYPIKGIKGPVGTAQDSIDLLGSSDAHQKLEAGIAHELGFERVMDSTGQIYPRSLDYEVLTSLVQIAAPLSSLALSIRLMSGADLVSEGFKEGQVGSSAMPHKMNSRSCERVNGLTVILRGYSQMVSELAGNQWNEGDVSCSVVRRVALPEAFYALDGVLETMLTILQDFEVFPDVIKAELERNLPFLSTTKILMAAVKAGMGRETAHEIIKEHSLTAALRTRKGESNNLFQLISEDSRIPLGHEDLEKLVLDPLKFTGDAHAQVKRVTSRIHEITSQHPSATSYTPQTIR</sequence>
<dbReference type="InterPro" id="IPR019468">
    <property type="entry name" value="AdenyloSucc_lyase_C"/>
</dbReference>
<dbReference type="PANTHER" id="PTHR43172:SF1">
    <property type="entry name" value="ADENYLOSUCCINATE LYASE"/>
    <property type="match status" value="1"/>
</dbReference>
<dbReference type="EMBL" id="RFXN01000133">
    <property type="protein sequence ID" value="NBR94417.1"/>
    <property type="molecule type" value="Genomic_DNA"/>
</dbReference>
<dbReference type="InterPro" id="IPR004769">
    <property type="entry name" value="Pur_lyase"/>
</dbReference>
<reference evidence="5" key="1">
    <citation type="submission" date="2018-10" db="EMBL/GenBank/DDBJ databases">
        <title>Iterative Subtractive Binning of Freshwater Chronoseries Metagenomes Recovers Nearly Complete Genomes from over Four Hundred Novel Species.</title>
        <authorList>
            <person name="Rodriguez-R L.M."/>
            <person name="Tsementzi D."/>
            <person name="Luo C."/>
            <person name="Konstantinidis K.T."/>
        </authorList>
    </citation>
    <scope>NUCLEOTIDE SEQUENCE</scope>
    <source>
        <strain evidence="5">WB5_2A_028</strain>
    </source>
</reference>
<protein>
    <recommendedName>
        <fullName evidence="2 3">Adenylosuccinate lyase</fullName>
        <shortName evidence="3">ASL</shortName>
        <ecNumber evidence="2 3">4.3.2.2</ecNumber>
    </recommendedName>
    <alternativeName>
        <fullName evidence="3">Adenylosuccinase</fullName>
    </alternativeName>
</protein>
<dbReference type="InterPro" id="IPR008948">
    <property type="entry name" value="L-Aspartase-like"/>
</dbReference>
<comment type="caution">
    <text evidence="5">The sequence shown here is derived from an EMBL/GenBank/DDBJ whole genome shotgun (WGS) entry which is preliminary data.</text>
</comment>
<dbReference type="Gene3D" id="1.10.40.30">
    <property type="entry name" value="Fumarase/aspartase (C-terminal domain)"/>
    <property type="match status" value="1"/>
</dbReference>
<proteinExistence type="inferred from homology"/>
<comment type="pathway">
    <text evidence="3">Purine metabolism; IMP biosynthesis via de novo pathway; 5-amino-1-(5-phospho-D-ribosyl)imidazole-4-carboxamide from 5-amino-1-(5-phospho-D-ribosyl)imidazole-4-carboxylate: step 2/2.</text>
</comment>
<dbReference type="SMART" id="SM00998">
    <property type="entry name" value="ADSL_C"/>
    <property type="match status" value="1"/>
</dbReference>
<evidence type="ECO:0000259" key="4">
    <source>
        <dbReference type="SMART" id="SM00998"/>
    </source>
</evidence>
<evidence type="ECO:0000256" key="1">
    <source>
        <dbReference type="ARBA" id="ARBA00023239"/>
    </source>
</evidence>
<dbReference type="EC" id="4.3.2.2" evidence="2 3"/>
<dbReference type="PROSITE" id="PS00163">
    <property type="entry name" value="FUMARATE_LYASES"/>
    <property type="match status" value="1"/>
</dbReference>
<dbReference type="GO" id="GO:0004018">
    <property type="term" value="F:N6-(1,2-dicarboxyethyl)AMP AMP-lyase (fumarate-forming) activity"/>
    <property type="evidence" value="ECO:0007669"/>
    <property type="project" value="UniProtKB-UniRule"/>
</dbReference>
<organism evidence="5 6">
    <name type="scientific">Candidatus Fonsibacter lacus</name>
    <dbReference type="NCBI Taxonomy" id="2576439"/>
    <lineage>
        <taxon>Bacteria</taxon>
        <taxon>Pseudomonadati</taxon>
        <taxon>Pseudomonadota</taxon>
        <taxon>Alphaproteobacteria</taxon>
        <taxon>Candidatus Pelagibacterales</taxon>
        <taxon>Candidatus Pelagibacterales incertae sedis</taxon>
        <taxon>Candidatus Fonsibacter</taxon>
    </lineage>
</organism>
<dbReference type="InterPro" id="IPR000362">
    <property type="entry name" value="Fumarate_lyase_fam"/>
</dbReference>
<dbReference type="Gene3D" id="1.20.200.10">
    <property type="entry name" value="Fumarase/aspartase (Central domain)"/>
    <property type="match status" value="1"/>
</dbReference>
<dbReference type="AlphaFoldDB" id="A0A965GF04"/>
<comment type="pathway">
    <text evidence="3">Purine metabolism; AMP biosynthesis via de novo pathway; AMP from IMP: step 2/2.</text>
</comment>
<dbReference type="Pfam" id="PF00206">
    <property type="entry name" value="Lyase_1"/>
    <property type="match status" value="1"/>
</dbReference>
<dbReference type="GO" id="GO:0044208">
    <property type="term" value="P:'de novo' AMP biosynthetic process"/>
    <property type="evidence" value="ECO:0007669"/>
    <property type="project" value="TreeGrafter"/>
</dbReference>
<dbReference type="InterPro" id="IPR022761">
    <property type="entry name" value="Fumarate_lyase_N"/>
</dbReference>
<evidence type="ECO:0000256" key="2">
    <source>
        <dbReference type="NCBIfam" id="TIGR00928"/>
    </source>
</evidence>
<dbReference type="GO" id="GO:0005829">
    <property type="term" value="C:cytosol"/>
    <property type="evidence" value="ECO:0007669"/>
    <property type="project" value="TreeGrafter"/>
</dbReference>
<dbReference type="NCBIfam" id="TIGR00928">
    <property type="entry name" value="purB"/>
    <property type="match status" value="1"/>
</dbReference>
<comment type="catalytic activity">
    <reaction evidence="3">
        <text>(2S)-2-[5-amino-1-(5-phospho-beta-D-ribosyl)imidazole-4-carboxamido]succinate = 5-amino-1-(5-phospho-beta-D-ribosyl)imidazole-4-carboxamide + fumarate</text>
        <dbReference type="Rhea" id="RHEA:23920"/>
        <dbReference type="ChEBI" id="CHEBI:29806"/>
        <dbReference type="ChEBI" id="CHEBI:58443"/>
        <dbReference type="ChEBI" id="CHEBI:58475"/>
        <dbReference type="EC" id="4.3.2.2"/>
    </reaction>
</comment>
<accession>A0A965GF04</accession>
<dbReference type="GO" id="GO:0070626">
    <property type="term" value="F:(S)-2-(5-amino-1-(5-phospho-D-ribosyl)imidazole-4-carboxamido) succinate lyase (fumarate-forming) activity"/>
    <property type="evidence" value="ECO:0007669"/>
    <property type="project" value="TreeGrafter"/>
</dbReference>
<dbReference type="Proteomes" id="UP000740727">
    <property type="component" value="Unassembled WGS sequence"/>
</dbReference>
<dbReference type="SUPFAM" id="SSF48557">
    <property type="entry name" value="L-aspartase-like"/>
    <property type="match status" value="1"/>
</dbReference>
<keyword evidence="1 3" id="KW-0456">Lyase</keyword>
<evidence type="ECO:0000313" key="6">
    <source>
        <dbReference type="Proteomes" id="UP000740727"/>
    </source>
</evidence>
<dbReference type="Pfam" id="PF10397">
    <property type="entry name" value="ADSL_C"/>
    <property type="match status" value="1"/>
</dbReference>
<comment type="similarity">
    <text evidence="3">Belongs to the lyase 1 family. Adenylosuccinate lyase subfamily.</text>
</comment>
<dbReference type="PRINTS" id="PR00149">
    <property type="entry name" value="FUMRATELYASE"/>
</dbReference>